<dbReference type="Proteomes" id="UP001595904">
    <property type="component" value="Unassembled WGS sequence"/>
</dbReference>
<accession>A0ABV8T002</accession>
<gene>
    <name evidence="2" type="ORF">ACFPN2_28430</name>
</gene>
<keyword evidence="3" id="KW-1185">Reference proteome</keyword>
<dbReference type="SUPFAM" id="SSF52540">
    <property type="entry name" value="P-loop containing nucleoside triphosphate hydrolases"/>
    <property type="match status" value="1"/>
</dbReference>
<reference evidence="3" key="1">
    <citation type="journal article" date="2019" name="Int. J. Syst. Evol. Microbiol.">
        <title>The Global Catalogue of Microorganisms (GCM) 10K type strain sequencing project: providing services to taxonomists for standard genome sequencing and annotation.</title>
        <authorList>
            <consortium name="The Broad Institute Genomics Platform"/>
            <consortium name="The Broad Institute Genome Sequencing Center for Infectious Disease"/>
            <person name="Wu L."/>
            <person name="Ma J."/>
        </authorList>
    </citation>
    <scope>NUCLEOTIDE SEQUENCE [LARGE SCALE GENOMIC DNA]</scope>
    <source>
        <strain evidence="3">CGMCC 1.10759</strain>
    </source>
</reference>
<dbReference type="RefSeq" id="WP_380603015.1">
    <property type="nucleotide sequence ID" value="NZ_JBHSDU010000015.1"/>
</dbReference>
<dbReference type="Pfam" id="PF05970">
    <property type="entry name" value="PIF1"/>
    <property type="match status" value="1"/>
</dbReference>
<evidence type="ECO:0000313" key="3">
    <source>
        <dbReference type="Proteomes" id="UP001595904"/>
    </source>
</evidence>
<feature type="domain" description="DNA helicase Pif1-like DEAD-box helicase" evidence="1">
    <location>
        <begin position="156"/>
        <end position="214"/>
    </location>
</feature>
<proteinExistence type="predicted"/>
<protein>
    <recommendedName>
        <fullName evidence="1">DNA helicase Pif1-like DEAD-box helicase domain-containing protein</fullName>
    </recommendedName>
</protein>
<dbReference type="InterPro" id="IPR027417">
    <property type="entry name" value="P-loop_NTPase"/>
</dbReference>
<dbReference type="EMBL" id="JBHSDU010000015">
    <property type="protein sequence ID" value="MFC4313042.1"/>
    <property type="molecule type" value="Genomic_DNA"/>
</dbReference>
<dbReference type="InterPro" id="IPR010285">
    <property type="entry name" value="DNA_helicase_pif1-like_DEAD"/>
</dbReference>
<organism evidence="2 3">
    <name type="scientific">Steroidobacter flavus</name>
    <dbReference type="NCBI Taxonomy" id="1842136"/>
    <lineage>
        <taxon>Bacteria</taxon>
        <taxon>Pseudomonadati</taxon>
        <taxon>Pseudomonadota</taxon>
        <taxon>Gammaproteobacteria</taxon>
        <taxon>Steroidobacterales</taxon>
        <taxon>Steroidobacteraceae</taxon>
        <taxon>Steroidobacter</taxon>
    </lineage>
</organism>
<name>A0ABV8T002_9GAMM</name>
<evidence type="ECO:0000313" key="2">
    <source>
        <dbReference type="EMBL" id="MFC4313042.1"/>
    </source>
</evidence>
<sequence>MARTDPALYLPLSEPVLNRVLNEAHPLAASLAGLRVPQLAALMLLQSLPTIARHGAVFAERVLMEAIKAAQAKVEREGSQALVDEAAESLDRAKLRAGYRLLPDLGISLLDDEQVDQDAYLTSDGQWDSGSRDRYNARDRDLREQILLPTGTTAFLTREQTRIYREIRAQSDDHLHVQGYAGTGKSYLIKSLLGTLRHARVLVLAERQSQLKALLADVSGLPNVYPRRFDTLAREMIPADLTDPTHLRLSLPYSASAPIADELVIRHLGIHASDTLLERDLVVIVRSTVAGFCYSGDADFDESHIPARHLSTLDATSRRLVLHHASELWKAILLPPSRDFEPPVRGEHRIKWAALRGWRIPARYTHVLIDECHDLKKPMLQILDNSPQAVISLGDEYQNLQGRPQRRTHVVRQRAVTASVRSGQLLEDVVNPIISAHPGETKEPFLGNPLHRTEIVYYDRPRIPDHPAAILVNDTWGLFEWAQRLAAEGLDFELLSSRQQLTMFVSDCIELRRNGSRPRHGEIFRFGSWQALAESKQQNPGFQRIDRMLEKGYDTKDWTRTVDRFAAQGKFALGLIGDVRNREFAGVMLVPEVVEGVWDLRRPDYAAASAALYVAVTRAQHRLIVPERLRHWLEEISARRGTSRPQLLLGR</sequence>
<comment type="caution">
    <text evidence="2">The sequence shown here is derived from an EMBL/GenBank/DDBJ whole genome shotgun (WGS) entry which is preliminary data.</text>
</comment>
<dbReference type="Gene3D" id="3.40.50.300">
    <property type="entry name" value="P-loop containing nucleotide triphosphate hydrolases"/>
    <property type="match status" value="1"/>
</dbReference>
<evidence type="ECO:0000259" key="1">
    <source>
        <dbReference type="Pfam" id="PF05970"/>
    </source>
</evidence>